<accession>A0AAD7UY41</accession>
<dbReference type="AlphaFoldDB" id="A0AAD7UY41"/>
<evidence type="ECO:0000313" key="2">
    <source>
        <dbReference type="Proteomes" id="UP001234581"/>
    </source>
</evidence>
<dbReference type="EMBL" id="JARTCD010000045">
    <property type="protein sequence ID" value="KAJ8655773.1"/>
    <property type="molecule type" value="Genomic_DNA"/>
</dbReference>
<protein>
    <submittedName>
        <fullName evidence="1">Uncharacterized protein</fullName>
    </submittedName>
</protein>
<comment type="caution">
    <text evidence="1">The sequence shown here is derived from an EMBL/GenBank/DDBJ whole genome shotgun (WGS) entry which is preliminary data.</text>
</comment>
<evidence type="ECO:0000313" key="1">
    <source>
        <dbReference type="EMBL" id="KAJ8655773.1"/>
    </source>
</evidence>
<reference evidence="1 2" key="1">
    <citation type="submission" date="2023-03" db="EMBL/GenBank/DDBJ databases">
        <title>Genome sequence of Lichtheimia ornata CBS 291.66.</title>
        <authorList>
            <person name="Mohabir J.T."/>
            <person name="Shea T.P."/>
            <person name="Kurbessoian T."/>
            <person name="Berby B."/>
            <person name="Fontaine J."/>
            <person name="Livny J."/>
            <person name="Gnirke A."/>
            <person name="Stajich J.E."/>
            <person name="Cuomo C.A."/>
        </authorList>
    </citation>
    <scope>NUCLEOTIDE SEQUENCE [LARGE SCALE GENOMIC DNA]</scope>
    <source>
        <strain evidence="1">CBS 291.66</strain>
    </source>
</reference>
<gene>
    <name evidence="1" type="ORF">O0I10_008437</name>
</gene>
<dbReference type="GeneID" id="83215844"/>
<sequence>MRPPFIISVVEPMRVTRLSIWPKSSLHFIGGGTNADDKTIIWYKSSLHFIGGGTNADDKTIIWYKSSLHFIGGEADADDKTINLARVLLLNLFMNQSTLGCNSQERNLAAIGLTKEYHTKQSHECNERHDFGRGIIIGGALCWKQSSQASSNYYSYQATPDIGHHHHAKNAILSYNKIKSKWYQYHQKAHQQKKAAAISYLQQRSSVFLRQSKFNHAEKGSLNGADHNIIVM</sequence>
<dbReference type="Proteomes" id="UP001234581">
    <property type="component" value="Unassembled WGS sequence"/>
</dbReference>
<keyword evidence="2" id="KW-1185">Reference proteome</keyword>
<proteinExistence type="predicted"/>
<organism evidence="1 2">
    <name type="scientific">Lichtheimia ornata</name>
    <dbReference type="NCBI Taxonomy" id="688661"/>
    <lineage>
        <taxon>Eukaryota</taxon>
        <taxon>Fungi</taxon>
        <taxon>Fungi incertae sedis</taxon>
        <taxon>Mucoromycota</taxon>
        <taxon>Mucoromycotina</taxon>
        <taxon>Mucoromycetes</taxon>
        <taxon>Mucorales</taxon>
        <taxon>Lichtheimiaceae</taxon>
        <taxon>Lichtheimia</taxon>
    </lineage>
</organism>
<dbReference type="RefSeq" id="XP_058340686.1">
    <property type="nucleotide sequence ID" value="XM_058488440.1"/>
</dbReference>
<name>A0AAD7UY41_9FUNG</name>